<organism evidence="8 9">
    <name type="scientific">Arxiozyma heterogenica</name>
    <dbReference type="NCBI Taxonomy" id="278026"/>
    <lineage>
        <taxon>Eukaryota</taxon>
        <taxon>Fungi</taxon>
        <taxon>Dikarya</taxon>
        <taxon>Ascomycota</taxon>
        <taxon>Saccharomycotina</taxon>
        <taxon>Saccharomycetes</taxon>
        <taxon>Saccharomycetales</taxon>
        <taxon>Saccharomycetaceae</taxon>
        <taxon>Arxiozyma</taxon>
    </lineage>
</organism>
<keyword evidence="2 6" id="KW-0808">Transferase</keyword>
<keyword evidence="3 6" id="KW-0949">S-adenosyl-L-methionine</keyword>
<name>A0AAN7WKC9_9SACH</name>
<dbReference type="PANTHER" id="PTHR23245">
    <property type="entry name" value="TRNA METHYLTRANSFERASE"/>
    <property type="match status" value="1"/>
</dbReference>
<sequence>MPLEILVKDNTKIKKFKTQLEETGNFVKPIYKELGYTIIRTNLNSSELDFMQNLFPNEIIRKYKDDIKNENAVTNKQNDTARDILSFTKIYFQDRIHAERLNEILEHVPLKYSIYSPVLLLNNSNKRSFNHETWSGLLTEDYYNKLLKFLSSNSGKANTTTTETLRVIAINRPIIEHCNILRRPYNIDLLYSMDHPTDPSLLPKETLWCEVKQNGIWQTWNPFHTMFSRGNIKEKKRIIDTFVDIENNDVIDLYCGIGYFSFSYLSRNCRNLFGFELNPWSVEGFNRGLKKNKNFGKSLDKKNDMRPEGIHIYNETNEMSDQRLTEFKLKHQQNNSNVLRIRHINMGLLPSSRQGYPVALKLIANHNNWEECPKITLHVHENANSKEISQGYIQEKVLNELKFFSDTKIPDMKYQFELIHLEKIKTYAPDIWHVCLDIDIIKL</sequence>
<dbReference type="GO" id="GO:0031591">
    <property type="term" value="P:wybutosine biosynthetic process"/>
    <property type="evidence" value="ECO:0007669"/>
    <property type="project" value="InterPro"/>
</dbReference>
<dbReference type="PANTHER" id="PTHR23245:SF25">
    <property type="entry name" value="TRNA WYBUTOSINE-SYNTHESIZING PROTEIN 2 HOMOLOG"/>
    <property type="match status" value="1"/>
</dbReference>
<dbReference type="AlphaFoldDB" id="A0AAN7WKC9"/>
<dbReference type="InterPro" id="IPR026274">
    <property type="entry name" value="tRNA_wybutosine_synth_prot_2"/>
</dbReference>
<dbReference type="EMBL" id="JAWIZZ010000053">
    <property type="protein sequence ID" value="KAK5778705.1"/>
    <property type="molecule type" value="Genomic_DNA"/>
</dbReference>
<evidence type="ECO:0000313" key="9">
    <source>
        <dbReference type="Proteomes" id="UP001306508"/>
    </source>
</evidence>
<accession>A0AAN7WKC9</accession>
<comment type="similarity">
    <text evidence="6">Belongs to the class I-like SAM-binding methyltransferase superfamily. TRM5/TYW2 family.</text>
</comment>
<comment type="pathway">
    <text evidence="1 6">tRNA modification; wybutosine-tRNA(Phe) biosynthesis.</text>
</comment>
<comment type="catalytic activity">
    <reaction evidence="5">
        <text>4-demethylwyosine(37) in tRNA(Phe) + S-adenosyl-L-methionine = 4-demethyl-7-[(3S)-3-amino-3-carboxypropyl]wyosine(37) in tRNA(Phe) + S-methyl-5'-thioadenosine + H(+)</text>
        <dbReference type="Rhea" id="RHEA:36355"/>
        <dbReference type="Rhea" id="RHEA-COMP:10164"/>
        <dbReference type="Rhea" id="RHEA-COMP:10378"/>
        <dbReference type="ChEBI" id="CHEBI:15378"/>
        <dbReference type="ChEBI" id="CHEBI:17509"/>
        <dbReference type="ChEBI" id="CHEBI:59789"/>
        <dbReference type="ChEBI" id="CHEBI:64315"/>
        <dbReference type="ChEBI" id="CHEBI:73550"/>
        <dbReference type="EC" id="2.5.1.114"/>
    </reaction>
</comment>
<dbReference type="PIRSF" id="PIRSF038972">
    <property type="entry name" value="Trm12"/>
    <property type="match status" value="1"/>
</dbReference>
<keyword evidence="4 6" id="KW-0819">tRNA processing</keyword>
<dbReference type="InterPro" id="IPR056743">
    <property type="entry name" value="TRM5-TYW2-like_MTfase"/>
</dbReference>
<dbReference type="GO" id="GO:0008175">
    <property type="term" value="F:tRNA methyltransferase activity"/>
    <property type="evidence" value="ECO:0007669"/>
    <property type="project" value="TreeGrafter"/>
</dbReference>
<evidence type="ECO:0000256" key="1">
    <source>
        <dbReference type="ARBA" id="ARBA00004797"/>
    </source>
</evidence>
<evidence type="ECO:0000256" key="4">
    <source>
        <dbReference type="ARBA" id="ARBA00022694"/>
    </source>
</evidence>
<dbReference type="InterPro" id="IPR030382">
    <property type="entry name" value="MeTrfase_TRM5/TYW2"/>
</dbReference>
<gene>
    <name evidence="8" type="ORF">RI543_004376</name>
</gene>
<evidence type="ECO:0000256" key="3">
    <source>
        <dbReference type="ARBA" id="ARBA00022691"/>
    </source>
</evidence>
<keyword evidence="9" id="KW-1185">Reference proteome</keyword>
<protein>
    <recommendedName>
        <fullName evidence="6">tRNA wybutosine-synthesizing protein 2</fullName>
        <shortName evidence="6">tRNA-yW-synthesizing protein 2</shortName>
    </recommendedName>
    <alternativeName>
        <fullName evidence="6">tRNA(Phe) (4-demethylwyosine(37)-C(7)) aminocarboxypropyltransferase</fullName>
    </alternativeName>
</protein>
<dbReference type="Proteomes" id="UP001306508">
    <property type="component" value="Unassembled WGS sequence"/>
</dbReference>
<dbReference type="GO" id="GO:0008757">
    <property type="term" value="F:S-adenosylmethionine-dependent methyltransferase activity"/>
    <property type="evidence" value="ECO:0007669"/>
    <property type="project" value="InterPro"/>
</dbReference>
<dbReference type="Gene3D" id="3.40.50.150">
    <property type="entry name" value="Vaccinia Virus protein VP39"/>
    <property type="match status" value="1"/>
</dbReference>
<dbReference type="SUPFAM" id="SSF53335">
    <property type="entry name" value="S-adenosyl-L-methionine-dependent methyltransferases"/>
    <property type="match status" value="1"/>
</dbReference>
<comment type="subcellular location">
    <subcellularLocation>
        <location evidence="6">Cytoplasm</location>
    </subcellularLocation>
</comment>
<dbReference type="GO" id="GO:0102522">
    <property type="term" value="F:tRNA 4-demethylwyosine alpha-amino-alpha-carboxypropyltransferase activity"/>
    <property type="evidence" value="ECO:0007669"/>
    <property type="project" value="UniProtKB-EC"/>
</dbReference>
<evidence type="ECO:0000256" key="5">
    <source>
        <dbReference type="ARBA" id="ARBA00049400"/>
    </source>
</evidence>
<dbReference type="GO" id="GO:0030488">
    <property type="term" value="P:tRNA methylation"/>
    <property type="evidence" value="ECO:0007669"/>
    <property type="project" value="TreeGrafter"/>
</dbReference>
<dbReference type="InterPro" id="IPR029063">
    <property type="entry name" value="SAM-dependent_MTases_sf"/>
</dbReference>
<dbReference type="GO" id="GO:0005737">
    <property type="term" value="C:cytoplasm"/>
    <property type="evidence" value="ECO:0007669"/>
    <property type="project" value="UniProtKB-SubCell"/>
</dbReference>
<dbReference type="Pfam" id="PF02475">
    <property type="entry name" value="TRM5-TYW2_MTfase"/>
    <property type="match status" value="1"/>
</dbReference>
<dbReference type="PROSITE" id="PS51684">
    <property type="entry name" value="SAM_MT_TRM5_TYW2"/>
    <property type="match status" value="1"/>
</dbReference>
<evidence type="ECO:0000259" key="7">
    <source>
        <dbReference type="PROSITE" id="PS51684"/>
    </source>
</evidence>
<feature type="domain" description="SAM-dependent methyltransferase TRM5/TYW2-type" evidence="7">
    <location>
        <begin position="159"/>
        <end position="442"/>
    </location>
</feature>
<evidence type="ECO:0000313" key="8">
    <source>
        <dbReference type="EMBL" id="KAK5778705.1"/>
    </source>
</evidence>
<comment type="function">
    <text evidence="6">S-adenosyl-L-methionine-dependent transferase that acts as a component of the wybutosine biosynthesis pathway. Wybutosine is a hyper modified guanosine with a tricyclic base found at the 3'-position adjacent to the anticodon of eukaryotic phenylalanine tRNA. Catalyzes the transfer of the alpha-amino-alpha-carboxypropyl (acp) group from S-adenosyl-L-methionine to the C-7 position of 4-demethylwyosine (imG-14) to produce wybutosine-86.</text>
</comment>
<keyword evidence="6" id="KW-0963">Cytoplasm</keyword>
<evidence type="ECO:0000256" key="6">
    <source>
        <dbReference type="PIRNR" id="PIRNR038972"/>
    </source>
</evidence>
<comment type="caution">
    <text evidence="8">The sequence shown here is derived from an EMBL/GenBank/DDBJ whole genome shotgun (WGS) entry which is preliminary data.</text>
</comment>
<evidence type="ECO:0000256" key="2">
    <source>
        <dbReference type="ARBA" id="ARBA00022679"/>
    </source>
</evidence>
<proteinExistence type="inferred from homology"/>
<reference evidence="9" key="1">
    <citation type="submission" date="2023-07" db="EMBL/GenBank/DDBJ databases">
        <title>A draft genome of Kazachstania heterogenica Y-27499.</title>
        <authorList>
            <person name="Donic C."/>
            <person name="Kralova J.S."/>
            <person name="Fidel L."/>
            <person name="Ben-Dor S."/>
            <person name="Jung S."/>
        </authorList>
    </citation>
    <scope>NUCLEOTIDE SEQUENCE [LARGE SCALE GENOMIC DNA]</scope>
    <source>
        <strain evidence="9">Y27499</strain>
    </source>
</reference>